<evidence type="ECO:0000259" key="8">
    <source>
        <dbReference type="Pfam" id="PF00479"/>
    </source>
</evidence>
<feature type="binding site" evidence="7">
    <location>
        <begin position="102"/>
        <end position="103"/>
    </location>
    <ligand>
        <name>NADP(+)</name>
        <dbReference type="ChEBI" id="CHEBI:58349"/>
    </ligand>
</feature>
<keyword evidence="5 7" id="KW-0560">Oxidoreductase</keyword>
<name>A0A8J7I4W5_9NOST</name>
<feature type="binding site" evidence="7">
    <location>
        <position position="355"/>
    </location>
    <ligand>
        <name>substrate</name>
    </ligand>
</feature>
<evidence type="ECO:0000256" key="6">
    <source>
        <dbReference type="ARBA" id="ARBA00023277"/>
    </source>
</evidence>
<evidence type="ECO:0000256" key="1">
    <source>
        <dbReference type="ARBA" id="ARBA00004937"/>
    </source>
</evidence>
<dbReference type="SUPFAM" id="SSF51735">
    <property type="entry name" value="NAD(P)-binding Rossmann-fold domains"/>
    <property type="match status" value="1"/>
</dbReference>
<dbReference type="GO" id="GO:0004345">
    <property type="term" value="F:glucose-6-phosphate dehydrogenase activity"/>
    <property type="evidence" value="ECO:0007669"/>
    <property type="project" value="UniProtKB-UniRule"/>
</dbReference>
<dbReference type="Gene3D" id="3.40.50.720">
    <property type="entry name" value="NAD(P)-binding Rossmann-like Domain"/>
    <property type="match status" value="1"/>
</dbReference>
<reference evidence="10 11" key="1">
    <citation type="journal article" date="2021" name="Int. J. Syst. Evol. Microbiol.">
        <title>Amazonocrinis nigriterrae gen. nov., sp. nov., Atlanticothrix silvestris gen. nov., sp. nov. and Dendronalium phyllosphericum gen. nov., sp. nov., nostocacean cyanobacteria from Brazilian environments.</title>
        <authorList>
            <person name="Alvarenga D.O."/>
            <person name="Andreote A.P.D."/>
            <person name="Branco L.H.Z."/>
            <person name="Delbaje E."/>
            <person name="Cruz R.B."/>
            <person name="Varani A.M."/>
            <person name="Fiore M.F."/>
        </authorList>
    </citation>
    <scope>NUCLEOTIDE SEQUENCE [LARGE SCALE GENOMIC DNA]</scope>
    <source>
        <strain evidence="10 11">CENA369</strain>
    </source>
</reference>
<accession>A0A8J7I4W5</accession>
<dbReference type="GO" id="GO:0009051">
    <property type="term" value="P:pentose-phosphate shunt, oxidative branch"/>
    <property type="evidence" value="ECO:0007669"/>
    <property type="project" value="TreeGrafter"/>
</dbReference>
<feature type="binding site" evidence="7">
    <location>
        <position position="167"/>
    </location>
    <ligand>
        <name>NADP(+)</name>
        <dbReference type="ChEBI" id="CHEBI:58349"/>
    </ligand>
</feature>
<dbReference type="InterPro" id="IPR001282">
    <property type="entry name" value="G6P_DH"/>
</dbReference>
<comment type="caution">
    <text evidence="10">The sequence shown here is derived from an EMBL/GenBank/DDBJ whole genome shotgun (WGS) entry which is preliminary data.</text>
</comment>
<feature type="binding site" evidence="7">
    <location>
        <position position="201"/>
    </location>
    <ligand>
        <name>substrate</name>
    </ligand>
</feature>
<keyword evidence="11" id="KW-1185">Reference proteome</keyword>
<organism evidence="10 11">
    <name type="scientific">Dendronalium phyllosphericum CENA369</name>
    <dbReference type="NCBI Taxonomy" id="1725256"/>
    <lineage>
        <taxon>Bacteria</taxon>
        <taxon>Bacillati</taxon>
        <taxon>Cyanobacteriota</taxon>
        <taxon>Cyanophyceae</taxon>
        <taxon>Nostocales</taxon>
        <taxon>Nostocaceae</taxon>
        <taxon>Dendronalium</taxon>
        <taxon>Dendronalium phyllosphericum</taxon>
    </lineage>
</organism>
<feature type="binding site" evidence="7">
    <location>
        <position position="235"/>
    </location>
    <ligand>
        <name>substrate</name>
    </ligand>
</feature>
<evidence type="ECO:0000259" key="9">
    <source>
        <dbReference type="Pfam" id="PF02781"/>
    </source>
</evidence>
<dbReference type="Proteomes" id="UP000662314">
    <property type="component" value="Unassembled WGS sequence"/>
</dbReference>
<protein>
    <recommendedName>
        <fullName evidence="7">Glucose-6-phosphate 1-dehydrogenase</fullName>
        <shortName evidence="7">G6PD</shortName>
        <ecNumber evidence="7">1.1.1.49</ecNumber>
    </recommendedName>
</protein>
<dbReference type="InterPro" id="IPR022675">
    <property type="entry name" value="G6P_DH_C"/>
</dbReference>
<dbReference type="HAMAP" id="MF_00966">
    <property type="entry name" value="G6PD"/>
    <property type="match status" value="1"/>
</dbReference>
<feature type="domain" description="Glucose-6-phosphate dehydrogenase NAD-binding" evidence="8">
    <location>
        <begin position="23"/>
        <end position="206"/>
    </location>
</feature>
<keyword evidence="3 7" id="KW-0313">Glucose metabolism</keyword>
<dbReference type="GO" id="GO:0050661">
    <property type="term" value="F:NADP binding"/>
    <property type="evidence" value="ECO:0007669"/>
    <property type="project" value="UniProtKB-UniRule"/>
</dbReference>
<comment type="pathway">
    <text evidence="1 7">Carbohydrate degradation; pentose phosphate pathway; D-ribulose 5-phosphate from D-glucose 6-phosphate (oxidative stage): step 1/3.</text>
</comment>
<feature type="domain" description="Glucose-6-phosphate dehydrogenase C-terminal" evidence="9">
    <location>
        <begin position="208"/>
        <end position="503"/>
    </location>
</feature>
<keyword evidence="6 7" id="KW-0119">Carbohydrate metabolism</keyword>
<feature type="active site" description="Proton acceptor" evidence="7">
    <location>
        <position position="259"/>
    </location>
</feature>
<dbReference type="PRINTS" id="PR00079">
    <property type="entry name" value="G6PDHDRGNASE"/>
</dbReference>
<evidence type="ECO:0000313" key="11">
    <source>
        <dbReference type="Proteomes" id="UP000662314"/>
    </source>
</evidence>
<dbReference type="PIRSF" id="PIRSF000110">
    <property type="entry name" value="G6PD"/>
    <property type="match status" value="1"/>
</dbReference>
<dbReference type="GO" id="GO:0006006">
    <property type="term" value="P:glucose metabolic process"/>
    <property type="evidence" value="ECO:0007669"/>
    <property type="project" value="UniProtKB-KW"/>
</dbReference>
<dbReference type="Pfam" id="PF02781">
    <property type="entry name" value="G6PD_C"/>
    <property type="match status" value="1"/>
</dbReference>
<dbReference type="InterPro" id="IPR022674">
    <property type="entry name" value="G6P_DH_NAD-bd"/>
</dbReference>
<dbReference type="InterPro" id="IPR019796">
    <property type="entry name" value="G6P_DH_AS"/>
</dbReference>
<keyword evidence="4 7" id="KW-0521">NADP</keyword>
<comment type="caution">
    <text evidence="7">Lacks conserved residue(s) required for the propagation of feature annotation.</text>
</comment>
<comment type="catalytic activity">
    <reaction evidence="7">
        <text>D-glucose 6-phosphate + NADP(+) = 6-phospho-D-glucono-1,5-lactone + NADPH + H(+)</text>
        <dbReference type="Rhea" id="RHEA:15841"/>
        <dbReference type="ChEBI" id="CHEBI:15378"/>
        <dbReference type="ChEBI" id="CHEBI:57783"/>
        <dbReference type="ChEBI" id="CHEBI:57955"/>
        <dbReference type="ChEBI" id="CHEBI:58349"/>
        <dbReference type="ChEBI" id="CHEBI:61548"/>
        <dbReference type="EC" id="1.1.1.49"/>
    </reaction>
</comment>
<proteinExistence type="inferred from homology"/>
<dbReference type="PANTHER" id="PTHR23429">
    <property type="entry name" value="GLUCOSE-6-PHOSPHATE 1-DEHYDROGENASE G6PD"/>
    <property type="match status" value="1"/>
</dbReference>
<evidence type="ECO:0000256" key="5">
    <source>
        <dbReference type="ARBA" id="ARBA00023002"/>
    </source>
</evidence>
<comment type="similarity">
    <text evidence="2 7">Belongs to the glucose-6-phosphate dehydrogenase family.</text>
</comment>
<dbReference type="GO" id="GO:0005829">
    <property type="term" value="C:cytosol"/>
    <property type="evidence" value="ECO:0007669"/>
    <property type="project" value="TreeGrafter"/>
</dbReference>
<dbReference type="PANTHER" id="PTHR23429:SF0">
    <property type="entry name" value="GLUCOSE-6-PHOSPHATE 1-DEHYDROGENASE"/>
    <property type="match status" value="1"/>
</dbReference>
<dbReference type="AlphaFoldDB" id="A0A8J7I4W5"/>
<sequence length="507" mass="57225">MTAATIPNPNQTSARAADPCVLVIFGAAGDLTKRLLMPAIYNLAQVKLLAQNFAIIGVAHTQLGQDDFRSKLRQEIHEFATVSVDDGLWRTLEQRLYYLAGEFQDAKTYQKLQQLLVQVDQDCGTGGNYLFYLATGANFFCDIATQLGAAKLTQEDNGHWRRVIVEKPFGHDLDSARALNKTLGSVLTERQIYRIDHYLGKETVQNILVFRFGNGLFEPIWNRNNIDCVQITVAETVGVESRGNFYEKTGAVRDMVQNHLFQLLAMMAMEPPTSFEADAVRDEKSKLLRSIQPLDAQSVIRGQYGEGNLNNTQVVAYRCEPRVAQDSTTETFAALKLTIDNWRWADVPFYLRTGKRLPKRVTEIAIQFKQVPSLLFHQTPLEQLTPNLLVIRIQPNEGIWLQFGAKIPGPTIRMGAVEMDFCYADYFGSTTSTGYETLLYDCMIGDATLFQRADNVELGWQVVNPILEHWQTVPPPNFPNYTAGMWGPQAADDLLSRDGRQWRTPDR</sequence>
<feature type="binding site" evidence="7">
    <location>
        <position position="254"/>
    </location>
    <ligand>
        <name>substrate</name>
    </ligand>
</feature>
<dbReference type="SUPFAM" id="SSF55347">
    <property type="entry name" value="Glyceraldehyde-3-phosphate dehydrogenase-like, C-terminal domain"/>
    <property type="match status" value="1"/>
</dbReference>
<feature type="binding site" evidence="7">
    <location>
        <position position="197"/>
    </location>
    <ligand>
        <name>substrate</name>
    </ligand>
</feature>
<dbReference type="PROSITE" id="PS00069">
    <property type="entry name" value="G6P_DEHYDROGENASE"/>
    <property type="match status" value="1"/>
</dbReference>
<dbReference type="EC" id="1.1.1.49" evidence="7"/>
<dbReference type="NCBIfam" id="TIGR00871">
    <property type="entry name" value="zwf"/>
    <property type="match status" value="1"/>
</dbReference>
<dbReference type="InterPro" id="IPR036291">
    <property type="entry name" value="NAD(P)-bd_dom_sf"/>
</dbReference>
<evidence type="ECO:0000256" key="7">
    <source>
        <dbReference type="HAMAP-Rule" id="MF_00966"/>
    </source>
</evidence>
<dbReference type="RefSeq" id="WP_214431880.1">
    <property type="nucleotide sequence ID" value="NZ_CAWPUQ010000119.1"/>
</dbReference>
<gene>
    <name evidence="7" type="primary">zwf</name>
    <name evidence="10" type="ORF">I8752_08565</name>
</gene>
<evidence type="ECO:0000256" key="4">
    <source>
        <dbReference type="ARBA" id="ARBA00022857"/>
    </source>
</evidence>
<evidence type="ECO:0000256" key="3">
    <source>
        <dbReference type="ARBA" id="ARBA00022526"/>
    </source>
</evidence>
<dbReference type="EMBL" id="JAECZA010000023">
    <property type="protein sequence ID" value="MBH8573066.1"/>
    <property type="molecule type" value="Genomic_DNA"/>
</dbReference>
<evidence type="ECO:0000256" key="2">
    <source>
        <dbReference type="ARBA" id="ARBA00009975"/>
    </source>
</evidence>
<dbReference type="Pfam" id="PF00479">
    <property type="entry name" value="G6PD_N"/>
    <property type="match status" value="1"/>
</dbReference>
<dbReference type="UniPathway" id="UPA00115">
    <property type="reaction ID" value="UER00408"/>
</dbReference>
<evidence type="ECO:0000313" key="10">
    <source>
        <dbReference type="EMBL" id="MBH8573066.1"/>
    </source>
</evidence>
<dbReference type="Gene3D" id="3.30.360.10">
    <property type="entry name" value="Dihydrodipicolinate Reductase, domain 2"/>
    <property type="match status" value="1"/>
</dbReference>
<comment type="function">
    <text evidence="7">Catalyzes the oxidation of glucose 6-phosphate to 6-phosphogluconolactone.</text>
</comment>